<dbReference type="PANTHER" id="PTHR22975">
    <property type="entry name" value="UBIQUITIN SPECIFIC PROTEINASE"/>
    <property type="match status" value="1"/>
</dbReference>
<feature type="non-terminal residue" evidence="4">
    <location>
        <position position="1"/>
    </location>
</feature>
<gene>
    <name evidence="4" type="ORF">E2I00_003836</name>
</gene>
<proteinExistence type="predicted"/>
<reference evidence="4 5" key="1">
    <citation type="journal article" date="2019" name="PLoS ONE">
        <title>Genomic analyses reveal an absence of contemporary introgressive admixture between fin whales and blue whales, despite known hybrids.</title>
        <authorList>
            <person name="Westbury M.V."/>
            <person name="Petersen B."/>
            <person name="Lorenzen E.D."/>
        </authorList>
    </citation>
    <scope>NUCLEOTIDE SEQUENCE [LARGE SCALE GENOMIC DNA]</scope>
    <source>
        <strain evidence="4">FinWhale-01</strain>
    </source>
</reference>
<protein>
    <recommendedName>
        <fullName evidence="6">USP domain-containing protein</fullName>
    </recommendedName>
</protein>
<accession>A0A643BLI5</accession>
<keyword evidence="2" id="KW-0378">Hydrolase</keyword>
<evidence type="ECO:0008006" key="6">
    <source>
        <dbReference type="Google" id="ProtNLM"/>
    </source>
</evidence>
<evidence type="ECO:0000313" key="5">
    <source>
        <dbReference type="Proteomes" id="UP000437017"/>
    </source>
</evidence>
<dbReference type="Proteomes" id="UP000437017">
    <property type="component" value="Unassembled WGS sequence"/>
</dbReference>
<dbReference type="Gene3D" id="3.90.70.10">
    <property type="entry name" value="Cysteine proteinases"/>
    <property type="match status" value="1"/>
</dbReference>
<feature type="compositionally biased region" description="Polar residues" evidence="3">
    <location>
        <begin position="585"/>
        <end position="598"/>
    </location>
</feature>
<dbReference type="InterPro" id="IPR038765">
    <property type="entry name" value="Papain-like_cys_pep_sf"/>
</dbReference>
<feature type="region of interest" description="Disordered" evidence="3">
    <location>
        <begin position="468"/>
        <end position="499"/>
    </location>
</feature>
<organism evidence="4 5">
    <name type="scientific">Balaenoptera physalus</name>
    <name type="common">Fin whale</name>
    <name type="synonym">Balaena physalus</name>
    <dbReference type="NCBI Taxonomy" id="9770"/>
    <lineage>
        <taxon>Eukaryota</taxon>
        <taxon>Metazoa</taxon>
        <taxon>Chordata</taxon>
        <taxon>Craniata</taxon>
        <taxon>Vertebrata</taxon>
        <taxon>Euteleostomi</taxon>
        <taxon>Mammalia</taxon>
        <taxon>Eutheria</taxon>
        <taxon>Laurasiatheria</taxon>
        <taxon>Artiodactyla</taxon>
        <taxon>Whippomorpha</taxon>
        <taxon>Cetacea</taxon>
        <taxon>Mysticeti</taxon>
        <taxon>Balaenopteridae</taxon>
        <taxon>Balaenoptera</taxon>
    </lineage>
</organism>
<dbReference type="SUPFAM" id="SSF54001">
    <property type="entry name" value="Cysteine proteinases"/>
    <property type="match status" value="1"/>
</dbReference>
<sequence>GIFNQFQCSTEKVLPSDTLRSALAKTFQDEQRFQLGIMDDAAECFENLLMRIHFHIADETKEDICTAQHCISHQKFAMTLFEQCVCTSCGATSDPLPFIQMVHYISTTSLCNQAICMLERREKPSPSMFGELLQNASTMGDLRNCPSNCGERIRIRRVLMNAPQIITIGLVWDSDHSDLAEDVIHSLGTCLKLGDIGPKWKDVVTKCIKGHYQPLLLLYADPQGTPVSTQDLPPQVAFQSYSRTCYDSEDSGREPSISSDTRTDSSAESYPYKHSHHESVVSHFSSDSQGTVIYNVENDSTSQSSRDTGHLTDSECNQKLPSKKGSLIERKRSSGRVRRKGDELQASGYHRETLKEKQAPRNASKSSSSTNRLRDFKETVSNIIHNRPSLVSQTNLGSPCVGRGGDQTDKKPPRNLPLHSRDWEVESTSSESKSSSSSKYRPTWRPKRESLNIDSIFSKDKRKHCGYTQLSPFSEDSAKEFTPDELSKPPAYDIKTGGPRPQYKIWGPVRPACHLLEQHPRLIQRMESGYESSERNSSSPVSLDAALPESANVCRDTSAKRSAGLAPSWRHIPKSHSGSILEADSTVSRSGWTKNQPLSGKRKDVGFGELDFTANSIWETA</sequence>
<dbReference type="InterPro" id="IPR052398">
    <property type="entry name" value="Ubiquitin_hydrolase_53/54"/>
</dbReference>
<feature type="compositionally biased region" description="Basic and acidic residues" evidence="3">
    <location>
        <begin position="349"/>
        <end position="359"/>
    </location>
</feature>
<keyword evidence="5" id="KW-1185">Reference proteome</keyword>
<feature type="compositionally biased region" description="Polar residues" evidence="3">
    <location>
        <begin position="361"/>
        <end position="371"/>
    </location>
</feature>
<comment type="caution">
    <text evidence="4">The sequence shown here is derived from an EMBL/GenBank/DDBJ whole genome shotgun (WGS) entry which is preliminary data.</text>
</comment>
<feature type="compositionally biased region" description="Polar residues" evidence="3">
    <location>
        <begin position="256"/>
        <end position="268"/>
    </location>
</feature>
<feature type="region of interest" description="Disordered" evidence="3">
    <location>
        <begin position="299"/>
        <end position="445"/>
    </location>
</feature>
<evidence type="ECO:0000256" key="2">
    <source>
        <dbReference type="ARBA" id="ARBA00022801"/>
    </source>
</evidence>
<dbReference type="PANTHER" id="PTHR22975:SF5">
    <property type="entry name" value="INACTIVE UBIQUITIN CARBOXYL-TERMINAL HYDROLASE 54"/>
    <property type="match status" value="1"/>
</dbReference>
<dbReference type="EMBL" id="SGJD01010769">
    <property type="protein sequence ID" value="KAB0388831.1"/>
    <property type="molecule type" value="Genomic_DNA"/>
</dbReference>
<evidence type="ECO:0000256" key="1">
    <source>
        <dbReference type="ARBA" id="ARBA00022786"/>
    </source>
</evidence>
<evidence type="ECO:0000313" key="4">
    <source>
        <dbReference type="EMBL" id="KAB0388831.1"/>
    </source>
</evidence>
<feature type="compositionally biased region" description="Polar residues" evidence="3">
    <location>
        <begin position="379"/>
        <end position="397"/>
    </location>
</feature>
<evidence type="ECO:0000256" key="3">
    <source>
        <dbReference type="SAM" id="MobiDB-lite"/>
    </source>
</evidence>
<feature type="region of interest" description="Disordered" evidence="3">
    <location>
        <begin position="581"/>
        <end position="605"/>
    </location>
</feature>
<keyword evidence="1" id="KW-0833">Ubl conjugation pathway</keyword>
<name>A0A643BLI5_BALPH</name>
<feature type="compositionally biased region" description="Basic and acidic residues" evidence="3">
    <location>
        <begin position="476"/>
        <end position="487"/>
    </location>
</feature>
<feature type="compositionally biased region" description="Low complexity" evidence="3">
    <location>
        <begin position="426"/>
        <end position="439"/>
    </location>
</feature>
<feature type="region of interest" description="Disordered" evidence="3">
    <location>
        <begin position="243"/>
        <end position="286"/>
    </location>
</feature>
<dbReference type="GO" id="GO:0016787">
    <property type="term" value="F:hydrolase activity"/>
    <property type="evidence" value="ECO:0007669"/>
    <property type="project" value="UniProtKB-KW"/>
</dbReference>
<dbReference type="AlphaFoldDB" id="A0A643BLI5"/>
<dbReference type="OrthoDB" id="205782at2759"/>